<gene>
    <name evidence="2" type="ORF">AAL_01814</name>
</gene>
<feature type="compositionally biased region" description="Basic and acidic residues" evidence="1">
    <location>
        <begin position="36"/>
        <end position="51"/>
    </location>
</feature>
<evidence type="ECO:0000256" key="1">
    <source>
        <dbReference type="SAM" id="MobiDB-lite"/>
    </source>
</evidence>
<dbReference type="Proteomes" id="UP000078544">
    <property type="component" value="Unassembled WGS sequence"/>
</dbReference>
<dbReference type="EMBL" id="AZGY01000002">
    <property type="protein sequence ID" value="OAA32482.1"/>
    <property type="molecule type" value="Genomic_DNA"/>
</dbReference>
<comment type="caution">
    <text evidence="2">The sequence shown here is derived from an EMBL/GenBank/DDBJ whole genome shotgun (WGS) entry which is preliminary data.</text>
</comment>
<organism evidence="2 3">
    <name type="scientific">Moelleriella libera RCEF 2490</name>
    <dbReference type="NCBI Taxonomy" id="1081109"/>
    <lineage>
        <taxon>Eukaryota</taxon>
        <taxon>Fungi</taxon>
        <taxon>Dikarya</taxon>
        <taxon>Ascomycota</taxon>
        <taxon>Pezizomycotina</taxon>
        <taxon>Sordariomycetes</taxon>
        <taxon>Hypocreomycetidae</taxon>
        <taxon>Hypocreales</taxon>
        <taxon>Clavicipitaceae</taxon>
        <taxon>Moelleriella</taxon>
    </lineage>
</organism>
<sequence length="108" mass="11919">MEKFGPLRWAPTEPEMLDYAQAQVLLIGDKTDLGKAVEEGKTEGGAAKKEAGEEDQEEGEGEDPVAVLQDLESQDVDRMKHLSENEADAIYEDLKSQALSHGDIQKEF</sequence>
<evidence type="ECO:0000313" key="2">
    <source>
        <dbReference type="EMBL" id="OAA32482.1"/>
    </source>
</evidence>
<keyword evidence="3" id="KW-1185">Reference proteome</keyword>
<dbReference type="OrthoDB" id="1028014at2759"/>
<dbReference type="AlphaFoldDB" id="A0A166UGT4"/>
<reference evidence="2 3" key="1">
    <citation type="journal article" date="2016" name="Genome Biol. Evol.">
        <title>Divergent and convergent evolution of fungal pathogenicity.</title>
        <authorList>
            <person name="Shang Y."/>
            <person name="Xiao G."/>
            <person name="Zheng P."/>
            <person name="Cen K."/>
            <person name="Zhan S."/>
            <person name="Wang C."/>
        </authorList>
    </citation>
    <scope>NUCLEOTIDE SEQUENCE [LARGE SCALE GENOMIC DNA]</scope>
    <source>
        <strain evidence="2 3">RCEF 2490</strain>
    </source>
</reference>
<feature type="region of interest" description="Disordered" evidence="1">
    <location>
        <begin position="36"/>
        <end position="66"/>
    </location>
</feature>
<proteinExistence type="predicted"/>
<feature type="compositionally biased region" description="Acidic residues" evidence="1">
    <location>
        <begin position="52"/>
        <end position="63"/>
    </location>
</feature>
<dbReference type="STRING" id="1081109.A0A166UGT4"/>
<accession>A0A166UGT4</accession>
<name>A0A166UGT4_9HYPO</name>
<protein>
    <submittedName>
        <fullName evidence="2">Uncharacterized protein</fullName>
    </submittedName>
</protein>
<evidence type="ECO:0000313" key="3">
    <source>
        <dbReference type="Proteomes" id="UP000078544"/>
    </source>
</evidence>